<feature type="domain" description="AAA+ ATPase" evidence="12">
    <location>
        <begin position="36"/>
        <end position="178"/>
    </location>
</feature>
<organism evidence="13 14">
    <name type="scientific">Paraclostridium bifermentans</name>
    <name type="common">Clostridium bifermentans</name>
    <dbReference type="NCBI Taxonomy" id="1490"/>
    <lineage>
        <taxon>Bacteria</taxon>
        <taxon>Bacillati</taxon>
        <taxon>Bacillota</taxon>
        <taxon>Clostridia</taxon>
        <taxon>Peptostreptococcales</taxon>
        <taxon>Peptostreptococcaceae</taxon>
        <taxon>Paraclostridium</taxon>
    </lineage>
</organism>
<reference evidence="13 14" key="1">
    <citation type="submission" date="2023-04" db="EMBL/GenBank/DDBJ databases">
        <title>Bacteria Genome Submission.</title>
        <authorList>
            <person name="Isaac P."/>
        </authorList>
    </citation>
    <scope>NUCLEOTIDE SEQUENCE [LARGE SCALE GENOMIC DNA]</scope>
    <source>
        <strain evidence="13 14">SampleS7P1</strain>
    </source>
</reference>
<keyword evidence="14" id="KW-1185">Reference proteome</keyword>
<dbReference type="InterPro" id="IPR050238">
    <property type="entry name" value="DNA_Rep/Repair_Clamp_Loader"/>
</dbReference>
<keyword evidence="3 13" id="KW-0808">Transferase</keyword>
<dbReference type="InterPro" id="IPR027417">
    <property type="entry name" value="P-loop_NTPase"/>
</dbReference>
<evidence type="ECO:0000256" key="1">
    <source>
        <dbReference type="ARBA" id="ARBA00006360"/>
    </source>
</evidence>
<comment type="catalytic activity">
    <reaction evidence="11">
        <text>DNA(n) + a 2'-deoxyribonucleoside 5'-triphosphate = DNA(n+1) + diphosphate</text>
        <dbReference type="Rhea" id="RHEA:22508"/>
        <dbReference type="Rhea" id="RHEA-COMP:17339"/>
        <dbReference type="Rhea" id="RHEA-COMP:17340"/>
        <dbReference type="ChEBI" id="CHEBI:33019"/>
        <dbReference type="ChEBI" id="CHEBI:61560"/>
        <dbReference type="ChEBI" id="CHEBI:173112"/>
        <dbReference type="EC" id="2.7.7.7"/>
    </reaction>
</comment>
<dbReference type="NCBIfam" id="TIGR02397">
    <property type="entry name" value="dnaX_nterm"/>
    <property type="match status" value="1"/>
</dbReference>
<evidence type="ECO:0000256" key="11">
    <source>
        <dbReference type="ARBA" id="ARBA00049244"/>
    </source>
</evidence>
<evidence type="ECO:0000256" key="6">
    <source>
        <dbReference type="ARBA" id="ARBA00022723"/>
    </source>
</evidence>
<evidence type="ECO:0000256" key="7">
    <source>
        <dbReference type="ARBA" id="ARBA00022741"/>
    </source>
</evidence>
<dbReference type="GO" id="GO:0003887">
    <property type="term" value="F:DNA-directed DNA polymerase activity"/>
    <property type="evidence" value="ECO:0007669"/>
    <property type="project" value="UniProtKB-EC"/>
</dbReference>
<evidence type="ECO:0000256" key="2">
    <source>
        <dbReference type="ARBA" id="ARBA00012417"/>
    </source>
</evidence>
<keyword evidence="6" id="KW-0479">Metal-binding</keyword>
<evidence type="ECO:0000313" key="14">
    <source>
        <dbReference type="Proteomes" id="UP001239169"/>
    </source>
</evidence>
<dbReference type="NCBIfam" id="NF004046">
    <property type="entry name" value="PRK05563.1"/>
    <property type="match status" value="1"/>
</dbReference>
<evidence type="ECO:0000256" key="10">
    <source>
        <dbReference type="ARBA" id="ARBA00022932"/>
    </source>
</evidence>
<evidence type="ECO:0000256" key="3">
    <source>
        <dbReference type="ARBA" id="ARBA00022679"/>
    </source>
</evidence>
<dbReference type="PANTHER" id="PTHR11669:SF0">
    <property type="entry name" value="PROTEIN STICHEL-LIKE 2"/>
    <property type="match status" value="1"/>
</dbReference>
<dbReference type="EC" id="2.7.7.7" evidence="2"/>
<dbReference type="InterPro" id="IPR008921">
    <property type="entry name" value="DNA_pol3_clamp-load_cplx_C"/>
</dbReference>
<dbReference type="Pfam" id="PF22608">
    <property type="entry name" value="DNAX_ATPase_lid"/>
    <property type="match status" value="1"/>
</dbReference>
<dbReference type="PANTHER" id="PTHR11669">
    <property type="entry name" value="REPLICATION FACTOR C / DNA POLYMERASE III GAMMA-TAU SUBUNIT"/>
    <property type="match status" value="1"/>
</dbReference>
<dbReference type="Pfam" id="PF20964">
    <property type="entry name" value="DnaX_C"/>
    <property type="match status" value="1"/>
</dbReference>
<dbReference type="Pfam" id="PF12169">
    <property type="entry name" value="DNA_pol3_gamma3"/>
    <property type="match status" value="1"/>
</dbReference>
<dbReference type="InterPro" id="IPR022754">
    <property type="entry name" value="DNA_pol_III_gamma-3"/>
</dbReference>
<keyword evidence="10" id="KW-0239">DNA-directed DNA polymerase</keyword>
<evidence type="ECO:0000256" key="8">
    <source>
        <dbReference type="ARBA" id="ARBA00022833"/>
    </source>
</evidence>
<accession>A0ABY8R4S6</accession>
<keyword evidence="5" id="KW-0235">DNA replication</keyword>
<dbReference type="InterPro" id="IPR048448">
    <property type="entry name" value="DnaX-like_C"/>
</dbReference>
<evidence type="ECO:0000256" key="5">
    <source>
        <dbReference type="ARBA" id="ARBA00022705"/>
    </source>
</evidence>
<protein>
    <recommendedName>
        <fullName evidence="2">DNA-directed DNA polymerase</fullName>
        <ecNumber evidence="2">2.7.7.7</ecNumber>
    </recommendedName>
</protein>
<evidence type="ECO:0000256" key="9">
    <source>
        <dbReference type="ARBA" id="ARBA00022840"/>
    </source>
</evidence>
<keyword evidence="7" id="KW-0547">Nucleotide-binding</keyword>
<dbReference type="CDD" id="cd18137">
    <property type="entry name" value="HLD_clamp_pol_III_gamma_tau"/>
    <property type="match status" value="1"/>
</dbReference>
<dbReference type="InterPro" id="IPR003593">
    <property type="entry name" value="AAA+_ATPase"/>
</dbReference>
<proteinExistence type="inferred from homology"/>
<name>A0ABY8R4S6_PARBF</name>
<dbReference type="CDD" id="cd00009">
    <property type="entry name" value="AAA"/>
    <property type="match status" value="1"/>
</dbReference>
<comment type="similarity">
    <text evidence="1">Belongs to the DnaX/STICHEL family.</text>
</comment>
<dbReference type="Pfam" id="PF13177">
    <property type="entry name" value="DNA_pol3_delta2"/>
    <property type="match status" value="1"/>
</dbReference>
<evidence type="ECO:0000259" key="12">
    <source>
        <dbReference type="SMART" id="SM00382"/>
    </source>
</evidence>
<dbReference type="Gene3D" id="1.10.8.60">
    <property type="match status" value="1"/>
</dbReference>
<keyword evidence="9" id="KW-0067">ATP-binding</keyword>
<dbReference type="Gene3D" id="1.20.272.10">
    <property type="match status" value="1"/>
</dbReference>
<keyword evidence="4 13" id="KW-0548">Nucleotidyltransferase</keyword>
<dbReference type="SUPFAM" id="SSF52540">
    <property type="entry name" value="P-loop containing nucleoside triphosphate hydrolases"/>
    <property type="match status" value="1"/>
</dbReference>
<dbReference type="SUPFAM" id="SSF48019">
    <property type="entry name" value="post-AAA+ oligomerization domain-like"/>
    <property type="match status" value="1"/>
</dbReference>
<dbReference type="Gene3D" id="3.40.50.300">
    <property type="entry name" value="P-loop containing nucleotide triphosphate hydrolases"/>
    <property type="match status" value="1"/>
</dbReference>
<sequence length="549" mass="62973">MHKALYRAYRPQTFKDVVGQEHIIRTLKNQIQNNNVGHAYLFCGTRGTGKTSTAKIFARALNCQKSVDEEPCNECEVCKDILSDNIMDVIEIDAASNNSVDDIREIRENVKYTPAKCKYKVYIIDEVHMLSQGAFNALLKTLEEPPSYVIFILATTEPHKIPATILSRCQRFDFKRVTVKDMSTRMKEICDDVNVVVDDRALNLIARNSQGALRDALSILDQCMSFSENDIGYKDVVDLLGTVNIEQLFEMAEYVIKEDTKKCLEILNEFVVWGKDIKNLIDDLIDHFRNLMVCKVSSDLDEIISLPEEIVEQLKAQASTIEVNDIIRILNILSTTQDAIKVSSNPRVLAEVSIMKLSQPMFDESKESLLKRISNLEEVIKSGKININNNVEIESKKETKETSEKNEVEAEEEVFYEEVKSEDVELIEKSWENILTHIKKDKNMPVYAILREAKEFNVSANNLYIVFDDNFAFAKNKLSDEKTRNYIESVIREILNRSFGIKIILKSESKNIKLEIEKEQKDKGEEILKSVFPKEIIDIKQSINENEIK</sequence>
<dbReference type="InterPro" id="IPR012763">
    <property type="entry name" value="DNA_pol_III_sug/sutau_N"/>
</dbReference>
<dbReference type="SMART" id="SM00382">
    <property type="entry name" value="AAA"/>
    <property type="match status" value="1"/>
</dbReference>
<dbReference type="EMBL" id="CP124685">
    <property type="protein sequence ID" value="WGX76303.1"/>
    <property type="molecule type" value="Genomic_DNA"/>
</dbReference>
<keyword evidence="8" id="KW-0862">Zinc</keyword>
<dbReference type="InterPro" id="IPR045085">
    <property type="entry name" value="HLD_clamp_pol_III_gamma_tau"/>
</dbReference>
<gene>
    <name evidence="13" type="primary">dnaX</name>
    <name evidence="13" type="ORF">QJS64_02960</name>
</gene>
<dbReference type="Proteomes" id="UP001239169">
    <property type="component" value="Chromosome"/>
</dbReference>
<evidence type="ECO:0000256" key="4">
    <source>
        <dbReference type="ARBA" id="ARBA00022695"/>
    </source>
</evidence>
<evidence type="ECO:0000313" key="13">
    <source>
        <dbReference type="EMBL" id="WGX76303.1"/>
    </source>
</evidence>